<reference evidence="1 2" key="1">
    <citation type="submission" date="2012-10" db="EMBL/GenBank/DDBJ databases">
        <title>Genome sequence of Vibrio Cholerae HENC-02.</title>
        <authorList>
            <person name="Eppinger M."/>
            <person name="Hasan N.A."/>
            <person name="Sengamalay N."/>
            <person name="Hine E."/>
            <person name="Su Q."/>
            <person name="Daugherty S.C."/>
            <person name="Young S."/>
            <person name="Sadzewicz L."/>
            <person name="Tallon L."/>
            <person name="Cebula T.A."/>
            <person name="Ravel J."/>
            <person name="Colwell R.R."/>
        </authorList>
    </citation>
    <scope>NUCLEOTIDE SEQUENCE [LARGE SCALE GENOMIC DNA]</scope>
    <source>
        <strain evidence="1 2">HENC-02</strain>
    </source>
</reference>
<evidence type="ECO:0000313" key="1">
    <source>
        <dbReference type="EMBL" id="EKM33385.1"/>
    </source>
</evidence>
<accession>A0A454D437</accession>
<feature type="non-terminal residue" evidence="1">
    <location>
        <position position="23"/>
    </location>
</feature>
<dbReference type="EMBL" id="AJSR01000306">
    <property type="protein sequence ID" value="EKM33385.1"/>
    <property type="molecule type" value="Genomic_DNA"/>
</dbReference>
<comment type="caution">
    <text evidence="1">The sequence shown here is derived from an EMBL/GenBank/DDBJ whole genome shotgun (WGS) entry which is preliminary data.</text>
</comment>
<organism evidence="1 2">
    <name type="scientific">Vibrio harveyi</name>
    <name type="common">Beneckea harveyi</name>
    <dbReference type="NCBI Taxonomy" id="669"/>
    <lineage>
        <taxon>Bacteria</taxon>
        <taxon>Pseudomonadati</taxon>
        <taxon>Pseudomonadota</taxon>
        <taxon>Gammaproteobacteria</taxon>
        <taxon>Vibrionales</taxon>
        <taxon>Vibrionaceae</taxon>
        <taxon>Vibrio</taxon>
    </lineage>
</organism>
<sequence length="23" mass="2777">MHCYILAWASYYCLPAMFLSMDF</sequence>
<name>A0A454D437_VIBHA</name>
<evidence type="ECO:0000313" key="2">
    <source>
        <dbReference type="Proteomes" id="UP000008367"/>
    </source>
</evidence>
<proteinExistence type="predicted"/>
<dbReference type="Proteomes" id="UP000008367">
    <property type="component" value="Unassembled WGS sequence"/>
</dbReference>
<dbReference type="AlphaFoldDB" id="A0A454D437"/>
<protein>
    <submittedName>
        <fullName evidence="1">Putative membrane protein</fullName>
    </submittedName>
</protein>
<gene>
    <name evidence="1" type="ORF">VCHENC02_1158A</name>
</gene>